<dbReference type="Pfam" id="PF00196">
    <property type="entry name" value="GerE"/>
    <property type="match status" value="1"/>
</dbReference>
<evidence type="ECO:0000256" key="1">
    <source>
        <dbReference type="ARBA" id="ARBA00023015"/>
    </source>
</evidence>
<dbReference type="InterPro" id="IPR000792">
    <property type="entry name" value="Tscrpt_reg_LuxR_C"/>
</dbReference>
<dbReference type="InterPro" id="IPR016032">
    <property type="entry name" value="Sig_transdc_resp-reg_C-effctor"/>
</dbReference>
<dbReference type="PANTHER" id="PTHR44688">
    <property type="entry name" value="DNA-BINDING TRANSCRIPTIONAL ACTIVATOR DEVR_DOSR"/>
    <property type="match status" value="1"/>
</dbReference>
<keyword evidence="2" id="KW-0238">DNA-binding</keyword>
<dbReference type="SUPFAM" id="SSF46894">
    <property type="entry name" value="C-terminal effector domain of the bipartite response regulators"/>
    <property type="match status" value="1"/>
</dbReference>
<dbReference type="CDD" id="cd06170">
    <property type="entry name" value="LuxR_C_like"/>
    <property type="match status" value="1"/>
</dbReference>
<sequence>MSFLSGSALQRAPATSRLPPTLGAPLAALFGGERRALPLLPMLPEADQERLSLVRMLTAIASARTVDDLKLHAQQALAQYLPCQHFVFASGKLRAHRAFVHNLIHTQAMPEGCLREIVGNDGMVPPLDIDLAEHYGRPKFTTTSGLKTPTECVWANIFRRHGIANVAWMVLPGPQRNTYTGYFFVNTSTDISHENKLRMTVLAPYLHIALNRVRGAKQSDKATPQPSALLSSRETEIARWVARGKTNWEIGQILGISDKTVKTHMQNILSKLHASSRAQIAALFCDE</sequence>
<evidence type="ECO:0000256" key="2">
    <source>
        <dbReference type="ARBA" id="ARBA00023125"/>
    </source>
</evidence>
<gene>
    <name evidence="5" type="ORF">SAMN05878282_11311</name>
</gene>
<dbReference type="Gene3D" id="1.10.10.10">
    <property type="entry name" value="Winged helix-like DNA-binding domain superfamily/Winged helix DNA-binding domain"/>
    <property type="match status" value="1"/>
</dbReference>
<evidence type="ECO:0000259" key="4">
    <source>
        <dbReference type="PROSITE" id="PS50043"/>
    </source>
</evidence>
<keyword evidence="1" id="KW-0805">Transcription regulation</keyword>
<dbReference type="SMART" id="SM00421">
    <property type="entry name" value="HTH_LUXR"/>
    <property type="match status" value="1"/>
</dbReference>
<evidence type="ECO:0000256" key="3">
    <source>
        <dbReference type="ARBA" id="ARBA00023163"/>
    </source>
</evidence>
<dbReference type="InterPro" id="IPR036388">
    <property type="entry name" value="WH-like_DNA-bd_sf"/>
</dbReference>
<name>A0A1N6XJ55_AQUAC</name>
<dbReference type="AlphaFoldDB" id="A0A1N6XJ55"/>
<dbReference type="GO" id="GO:0006355">
    <property type="term" value="P:regulation of DNA-templated transcription"/>
    <property type="evidence" value="ECO:0007669"/>
    <property type="project" value="InterPro"/>
</dbReference>
<protein>
    <submittedName>
        <fullName evidence="5">Regulatory protein, luxR family</fullName>
    </submittedName>
</protein>
<dbReference type="Proteomes" id="UP000185841">
    <property type="component" value="Unassembled WGS sequence"/>
</dbReference>
<reference evidence="5 6" key="1">
    <citation type="submission" date="2017-01" db="EMBL/GenBank/DDBJ databases">
        <authorList>
            <person name="Mah S.A."/>
            <person name="Swanson W.J."/>
            <person name="Moy G.W."/>
            <person name="Vacquier V.D."/>
        </authorList>
    </citation>
    <scope>NUCLEOTIDE SEQUENCE [LARGE SCALE GENOMIC DNA]</scope>
    <source>
        <strain evidence="5 6">RU36E</strain>
    </source>
</reference>
<proteinExistence type="predicted"/>
<dbReference type="PANTHER" id="PTHR44688:SF16">
    <property type="entry name" value="DNA-BINDING TRANSCRIPTIONAL ACTIVATOR DEVR_DOSR"/>
    <property type="match status" value="1"/>
</dbReference>
<evidence type="ECO:0000313" key="5">
    <source>
        <dbReference type="EMBL" id="SIR02297.1"/>
    </source>
</evidence>
<dbReference type="GO" id="GO:0003677">
    <property type="term" value="F:DNA binding"/>
    <property type="evidence" value="ECO:0007669"/>
    <property type="project" value="UniProtKB-KW"/>
</dbReference>
<dbReference type="PRINTS" id="PR00038">
    <property type="entry name" value="HTHLUXR"/>
</dbReference>
<feature type="domain" description="HTH luxR-type" evidence="4">
    <location>
        <begin position="223"/>
        <end position="287"/>
    </location>
</feature>
<keyword evidence="3" id="KW-0804">Transcription</keyword>
<evidence type="ECO:0000313" key="6">
    <source>
        <dbReference type="Proteomes" id="UP000185841"/>
    </source>
</evidence>
<dbReference type="RefSeq" id="WP_254843413.1">
    <property type="nucleotide sequence ID" value="NZ_FTMP01000013.1"/>
</dbReference>
<dbReference type="EMBL" id="FTMP01000013">
    <property type="protein sequence ID" value="SIR02297.1"/>
    <property type="molecule type" value="Genomic_DNA"/>
</dbReference>
<organism evidence="5 6">
    <name type="scientific">Aquipseudomonas alcaligenes</name>
    <name type="common">Pseudomonas alcaligenes</name>
    <dbReference type="NCBI Taxonomy" id="43263"/>
    <lineage>
        <taxon>Bacteria</taxon>
        <taxon>Pseudomonadati</taxon>
        <taxon>Pseudomonadota</taxon>
        <taxon>Gammaproteobacteria</taxon>
        <taxon>Pseudomonadales</taxon>
        <taxon>Pseudomonadaceae</taxon>
        <taxon>Aquipseudomonas</taxon>
    </lineage>
</organism>
<dbReference type="PROSITE" id="PS50043">
    <property type="entry name" value="HTH_LUXR_2"/>
    <property type="match status" value="1"/>
</dbReference>
<accession>A0A1N6XJ55</accession>
<dbReference type="PROSITE" id="PS00622">
    <property type="entry name" value="HTH_LUXR_1"/>
    <property type="match status" value="1"/>
</dbReference>